<dbReference type="AlphaFoldDB" id="A0A918WHG2"/>
<feature type="domain" description="Dienelactone hydrolase" evidence="1">
    <location>
        <begin position="19"/>
        <end position="245"/>
    </location>
</feature>
<proteinExistence type="predicted"/>
<dbReference type="RefSeq" id="WP_189568038.1">
    <property type="nucleotide sequence ID" value="NZ_BMXI01000003.1"/>
</dbReference>
<organism evidence="2 3">
    <name type="scientific">Roseibacillus persicicus</name>
    <dbReference type="NCBI Taxonomy" id="454148"/>
    <lineage>
        <taxon>Bacteria</taxon>
        <taxon>Pseudomonadati</taxon>
        <taxon>Verrucomicrobiota</taxon>
        <taxon>Verrucomicrobiia</taxon>
        <taxon>Verrucomicrobiales</taxon>
        <taxon>Verrucomicrobiaceae</taxon>
        <taxon>Roseibacillus</taxon>
    </lineage>
</organism>
<evidence type="ECO:0000313" key="3">
    <source>
        <dbReference type="Proteomes" id="UP000644507"/>
    </source>
</evidence>
<accession>A0A918WHG2</accession>
<gene>
    <name evidence="2" type="ORF">GCM10007100_10670</name>
</gene>
<dbReference type="PANTHER" id="PTHR47562:SF2">
    <property type="entry name" value="CARBOXYMETHYLENEBUTENOLIDASE-RELATED"/>
    <property type="match status" value="1"/>
</dbReference>
<comment type="caution">
    <text evidence="2">The sequence shown here is derived from an EMBL/GenBank/DDBJ whole genome shotgun (WGS) entry which is preliminary data.</text>
</comment>
<reference evidence="2" key="1">
    <citation type="journal article" date="2014" name="Int. J. Syst. Evol. Microbiol.">
        <title>Complete genome sequence of Corynebacterium casei LMG S-19264T (=DSM 44701T), isolated from a smear-ripened cheese.</title>
        <authorList>
            <consortium name="US DOE Joint Genome Institute (JGI-PGF)"/>
            <person name="Walter F."/>
            <person name="Albersmeier A."/>
            <person name="Kalinowski J."/>
            <person name="Ruckert C."/>
        </authorList>
    </citation>
    <scope>NUCLEOTIDE SEQUENCE</scope>
    <source>
        <strain evidence="2">KCTC 12988</strain>
    </source>
</reference>
<evidence type="ECO:0000313" key="2">
    <source>
        <dbReference type="EMBL" id="GHC46850.1"/>
    </source>
</evidence>
<sequence length="247" mass="27697">MIYRNDEHVDLATPRGPMRSHLFRPVAEGRYPAIILYSEIYQVTAPIRRAAEYLAGHGFLIVAPEVYHEFEEAGTVFEYDKPGTDRGNELKVTKEVASFDDDAATLVNFLQSHEACSGKIGALGICLGGHLSFRACVTQPEITAGACFYGTDLHQRSLGKGGNDGTLDRAEEIEAEMLMIWGRQDPHISREGRREIYDAMTDAEVSLSWHEFNGQHAFMRDIGHRHDPEIAAQVWSLTLAFFTRILK</sequence>
<dbReference type="InterPro" id="IPR002925">
    <property type="entry name" value="Dienelactn_hydro"/>
</dbReference>
<dbReference type="EMBL" id="BMXI01000003">
    <property type="protein sequence ID" value="GHC46850.1"/>
    <property type="molecule type" value="Genomic_DNA"/>
</dbReference>
<name>A0A918WHG2_9BACT</name>
<dbReference type="Gene3D" id="3.40.50.1820">
    <property type="entry name" value="alpha/beta hydrolase"/>
    <property type="match status" value="1"/>
</dbReference>
<dbReference type="Pfam" id="PF01738">
    <property type="entry name" value="DLH"/>
    <property type="match status" value="1"/>
</dbReference>
<dbReference type="SUPFAM" id="SSF53474">
    <property type="entry name" value="alpha/beta-Hydrolases"/>
    <property type="match status" value="1"/>
</dbReference>
<dbReference type="InterPro" id="IPR029058">
    <property type="entry name" value="AB_hydrolase_fold"/>
</dbReference>
<keyword evidence="3" id="KW-1185">Reference proteome</keyword>
<dbReference type="Proteomes" id="UP000644507">
    <property type="component" value="Unassembled WGS sequence"/>
</dbReference>
<reference evidence="2" key="2">
    <citation type="submission" date="2020-09" db="EMBL/GenBank/DDBJ databases">
        <authorList>
            <person name="Sun Q."/>
            <person name="Kim S."/>
        </authorList>
    </citation>
    <scope>NUCLEOTIDE SEQUENCE</scope>
    <source>
        <strain evidence="2">KCTC 12988</strain>
    </source>
</reference>
<dbReference type="PANTHER" id="PTHR47562">
    <property type="match status" value="1"/>
</dbReference>
<dbReference type="GO" id="GO:0016787">
    <property type="term" value="F:hydrolase activity"/>
    <property type="evidence" value="ECO:0007669"/>
    <property type="project" value="InterPro"/>
</dbReference>
<evidence type="ECO:0000259" key="1">
    <source>
        <dbReference type="Pfam" id="PF01738"/>
    </source>
</evidence>
<protein>
    <submittedName>
        <fullName evidence="2">Carboxymethylenebutenolidase</fullName>
    </submittedName>
</protein>